<feature type="repeat" description="TPR" evidence="3">
    <location>
        <begin position="474"/>
        <end position="507"/>
    </location>
</feature>
<evidence type="ECO:0000256" key="1">
    <source>
        <dbReference type="ARBA" id="ARBA00022737"/>
    </source>
</evidence>
<feature type="repeat" description="TPR" evidence="3">
    <location>
        <begin position="523"/>
        <end position="556"/>
    </location>
</feature>
<dbReference type="SMART" id="SM00028">
    <property type="entry name" value="TPR"/>
    <property type="match status" value="6"/>
</dbReference>
<dbReference type="Gene3D" id="1.25.40.10">
    <property type="entry name" value="Tetratricopeptide repeat domain"/>
    <property type="match status" value="3"/>
</dbReference>
<evidence type="ECO:0000313" key="6">
    <source>
        <dbReference type="Proteomes" id="UP000239735"/>
    </source>
</evidence>
<evidence type="ECO:0000313" key="5">
    <source>
        <dbReference type="EMBL" id="SPE27810.1"/>
    </source>
</evidence>
<dbReference type="Pfam" id="PF13414">
    <property type="entry name" value="TPR_11"/>
    <property type="match status" value="1"/>
</dbReference>
<feature type="transmembrane region" description="Helical" evidence="4">
    <location>
        <begin position="172"/>
        <end position="196"/>
    </location>
</feature>
<dbReference type="Pfam" id="PF13181">
    <property type="entry name" value="TPR_8"/>
    <property type="match status" value="1"/>
</dbReference>
<evidence type="ECO:0000256" key="3">
    <source>
        <dbReference type="PROSITE-ProRule" id="PRU00339"/>
    </source>
</evidence>
<feature type="transmembrane region" description="Helical" evidence="4">
    <location>
        <begin position="363"/>
        <end position="387"/>
    </location>
</feature>
<dbReference type="Proteomes" id="UP000239735">
    <property type="component" value="Unassembled WGS sequence"/>
</dbReference>
<dbReference type="InterPro" id="IPR052346">
    <property type="entry name" value="O-mannosyl-transferase_TMTC"/>
</dbReference>
<dbReference type="PROSITE" id="PS50005">
    <property type="entry name" value="TPR"/>
    <property type="match status" value="3"/>
</dbReference>
<feature type="transmembrane region" description="Helical" evidence="4">
    <location>
        <begin position="311"/>
        <end position="329"/>
    </location>
</feature>
<organism evidence="5 6">
    <name type="scientific">Candidatus Sulfuritelmatomonas gaucii</name>
    <dbReference type="NCBI Taxonomy" id="2043161"/>
    <lineage>
        <taxon>Bacteria</taxon>
        <taxon>Pseudomonadati</taxon>
        <taxon>Acidobacteriota</taxon>
        <taxon>Terriglobia</taxon>
        <taxon>Terriglobales</taxon>
        <taxon>Acidobacteriaceae</taxon>
        <taxon>Candidatus Sulfuritelmatomonas</taxon>
    </lineage>
</organism>
<dbReference type="SUPFAM" id="SSF48452">
    <property type="entry name" value="TPR-like"/>
    <property type="match status" value="1"/>
</dbReference>
<reference evidence="6" key="1">
    <citation type="submission" date="2018-02" db="EMBL/GenBank/DDBJ databases">
        <authorList>
            <person name="Hausmann B."/>
        </authorList>
    </citation>
    <scope>NUCLEOTIDE SEQUENCE [LARGE SCALE GENOMIC DNA]</scope>
    <source>
        <strain evidence="6">Peat soil MAG SbA5</strain>
    </source>
</reference>
<keyword evidence="2 3" id="KW-0802">TPR repeat</keyword>
<feature type="transmembrane region" description="Helical" evidence="4">
    <location>
        <begin position="144"/>
        <end position="160"/>
    </location>
</feature>
<dbReference type="PROSITE" id="PS50293">
    <property type="entry name" value="TPR_REGION"/>
    <property type="match status" value="2"/>
</dbReference>
<evidence type="ECO:0000256" key="4">
    <source>
        <dbReference type="SAM" id="Phobius"/>
    </source>
</evidence>
<dbReference type="PANTHER" id="PTHR44227">
    <property type="match status" value="1"/>
</dbReference>
<feature type="transmembrane region" description="Helical" evidence="4">
    <location>
        <begin position="335"/>
        <end position="356"/>
    </location>
</feature>
<dbReference type="AlphaFoldDB" id="A0A2N9LX52"/>
<gene>
    <name evidence="5" type="ORF">SBA5_600052</name>
</gene>
<keyword evidence="4" id="KW-0472">Membrane</keyword>
<sequence>MFAGSRLDLLIYLALFLATFAVYAQVRHFDFVNYDDPDYTTGNVHVRQGLTVQGLEWALTSRDAANWFPVTWVSHMVDAQFFGLASGWHHLHNVLLHALAAILLFIFLERATGSRWRSALVALLFALHPLHVESVAWVAERKDVLSACFWFLTLWAYVWYTERPGWGRYLAVTMSLCLGLMAKPMVVTLPLVLLLLDCWPLDRLRQRGRKAIWEKLPLLGLSGAAAVITWLVQEHAGAVKAVPLATRLGNATLSYAIYIQKTFWPSRLAVFYPYPRGFAFLPLIAAGLQLAVVTVGVIMLRRRLPYMLTGWGWFVVTLVPVIGLVQVGGQARADRYMYISMVGLLIMLAWGAAEILESWRANVLAAPLAAAACVACAVLTWIQVGYWRNSETLFRHTLAVTSDNAVANHNLGNALMASPGRLAEAIPYLKTAVRIDPDSVPAHTDLGSALAKSGQLPQAIGQFEEAIELAPDAPIPHNNLGSALTQAGRLPEAIEEFQTALRLDPNYDEARRNLTAAQAGGSSESRLSRGIALLKAGDSSGAIDELEAAVRIDPNDADAQNNLGVALSRFPERQRDSIAHFEAAVRLRPDFADAQFNLGVALSGIPGRLPDALHHLEEAERLKPDPELERAITQLKR</sequence>
<feature type="repeat" description="TPR" evidence="3">
    <location>
        <begin position="440"/>
        <end position="473"/>
    </location>
</feature>
<dbReference type="PANTHER" id="PTHR44227:SF3">
    <property type="entry name" value="PROTEIN O-MANNOSYL-TRANSFERASE TMTC4"/>
    <property type="match status" value="1"/>
</dbReference>
<dbReference type="Pfam" id="PF13432">
    <property type="entry name" value="TPR_16"/>
    <property type="match status" value="2"/>
</dbReference>
<feature type="transmembrane region" description="Helical" evidence="4">
    <location>
        <begin position="278"/>
        <end position="299"/>
    </location>
</feature>
<accession>A0A2N9LX52</accession>
<protein>
    <submittedName>
        <fullName evidence="5">Tetratricopeptide TPR_2 repeat protein</fullName>
    </submittedName>
</protein>
<keyword evidence="4" id="KW-1133">Transmembrane helix</keyword>
<keyword evidence="4" id="KW-0812">Transmembrane</keyword>
<dbReference type="EMBL" id="OKRB01000120">
    <property type="protein sequence ID" value="SPE27810.1"/>
    <property type="molecule type" value="Genomic_DNA"/>
</dbReference>
<feature type="transmembrane region" description="Helical" evidence="4">
    <location>
        <begin position="90"/>
        <end position="108"/>
    </location>
</feature>
<name>A0A2N9LX52_9BACT</name>
<dbReference type="InterPro" id="IPR011990">
    <property type="entry name" value="TPR-like_helical_dom_sf"/>
</dbReference>
<dbReference type="InterPro" id="IPR019734">
    <property type="entry name" value="TPR_rpt"/>
</dbReference>
<keyword evidence="1" id="KW-0677">Repeat</keyword>
<evidence type="ECO:0000256" key="2">
    <source>
        <dbReference type="ARBA" id="ARBA00022803"/>
    </source>
</evidence>
<proteinExistence type="predicted"/>
<feature type="transmembrane region" description="Helical" evidence="4">
    <location>
        <begin position="216"/>
        <end position="232"/>
    </location>
</feature>